<comment type="caution">
    <text evidence="1">The sequence shown here is derived from an EMBL/GenBank/DDBJ whole genome shotgun (WGS) entry which is preliminary data.</text>
</comment>
<dbReference type="AlphaFoldDB" id="A3IHH0"/>
<protein>
    <submittedName>
        <fullName evidence="1">Uncharacterized protein</fullName>
    </submittedName>
</protein>
<proteinExistence type="predicted"/>
<keyword evidence="2" id="KW-1185">Reference proteome</keyword>
<sequence length="37" mass="4223">MGAIKSHWLSDKMSWISMPYLLCNNTLLKSIIRQEGG</sequence>
<evidence type="ECO:0000313" key="1">
    <source>
        <dbReference type="EMBL" id="EAZ93252.1"/>
    </source>
</evidence>
<dbReference type="EMBL" id="AAXW01000002">
    <property type="protein sequence ID" value="EAZ93252.1"/>
    <property type="molecule type" value="Genomic_DNA"/>
</dbReference>
<name>A3IHH0_9CHRO</name>
<reference evidence="1 2" key="1">
    <citation type="submission" date="2007-03" db="EMBL/GenBank/DDBJ databases">
        <authorList>
            <person name="Stal L."/>
            <person name="Ferriera S."/>
            <person name="Johnson J."/>
            <person name="Kravitz S."/>
            <person name="Beeson K."/>
            <person name="Sutton G."/>
            <person name="Rogers Y.-H."/>
            <person name="Friedman R."/>
            <person name="Frazier M."/>
            <person name="Venter J.C."/>
        </authorList>
    </citation>
    <scope>NUCLEOTIDE SEQUENCE [LARGE SCALE GENOMIC DNA]</scope>
    <source>
        <strain evidence="1 2">CCY0110</strain>
    </source>
</reference>
<evidence type="ECO:0000313" key="2">
    <source>
        <dbReference type="Proteomes" id="UP000003781"/>
    </source>
</evidence>
<gene>
    <name evidence="1" type="ORF">CY0110_15692</name>
</gene>
<dbReference type="Proteomes" id="UP000003781">
    <property type="component" value="Unassembled WGS sequence"/>
</dbReference>
<organism evidence="1 2">
    <name type="scientific">Crocosphaera chwakensis CCY0110</name>
    <dbReference type="NCBI Taxonomy" id="391612"/>
    <lineage>
        <taxon>Bacteria</taxon>
        <taxon>Bacillati</taxon>
        <taxon>Cyanobacteriota</taxon>
        <taxon>Cyanophyceae</taxon>
        <taxon>Oscillatoriophycideae</taxon>
        <taxon>Chroococcales</taxon>
        <taxon>Aphanothecaceae</taxon>
        <taxon>Crocosphaera</taxon>
        <taxon>Crocosphaera chwakensis</taxon>
    </lineage>
</organism>
<accession>A3IHH0</accession>